<proteinExistence type="predicted"/>
<organism evidence="1 2">
    <name type="scientific">Nannocystis radixulma</name>
    <dbReference type="NCBI Taxonomy" id="2995305"/>
    <lineage>
        <taxon>Bacteria</taxon>
        <taxon>Pseudomonadati</taxon>
        <taxon>Myxococcota</taxon>
        <taxon>Polyangia</taxon>
        <taxon>Nannocystales</taxon>
        <taxon>Nannocystaceae</taxon>
        <taxon>Nannocystis</taxon>
    </lineage>
</organism>
<protein>
    <submittedName>
        <fullName evidence="1">Uncharacterized protein</fullName>
    </submittedName>
</protein>
<gene>
    <name evidence="1" type="ORF">POL58_22130</name>
</gene>
<dbReference type="Proteomes" id="UP001217838">
    <property type="component" value="Unassembled WGS sequence"/>
</dbReference>
<evidence type="ECO:0000313" key="2">
    <source>
        <dbReference type="Proteomes" id="UP001217838"/>
    </source>
</evidence>
<name>A0ABT5B8M2_9BACT</name>
<comment type="caution">
    <text evidence="1">The sequence shown here is derived from an EMBL/GenBank/DDBJ whole genome shotgun (WGS) entry which is preliminary data.</text>
</comment>
<evidence type="ECO:0000313" key="1">
    <source>
        <dbReference type="EMBL" id="MDC0670471.1"/>
    </source>
</evidence>
<accession>A0ABT5B8M2</accession>
<dbReference type="EMBL" id="JAQNDN010000013">
    <property type="protein sequence ID" value="MDC0670471.1"/>
    <property type="molecule type" value="Genomic_DNA"/>
</dbReference>
<reference evidence="1 2" key="1">
    <citation type="submission" date="2022-11" db="EMBL/GenBank/DDBJ databases">
        <title>Minimal conservation of predation-associated metabolite biosynthetic gene clusters underscores biosynthetic potential of Myxococcota including descriptions for ten novel species: Archangium lansinium sp. nov., Myxococcus landrumus sp. nov., Nannocystis bai.</title>
        <authorList>
            <person name="Ahearne A."/>
            <person name="Stevens C."/>
            <person name="Dowd S."/>
        </authorList>
    </citation>
    <scope>NUCLEOTIDE SEQUENCE [LARGE SCALE GENOMIC DNA]</scope>
    <source>
        <strain evidence="1 2">NCELM</strain>
    </source>
</reference>
<keyword evidence="2" id="KW-1185">Reference proteome</keyword>
<sequence>MATRSEILTIDLASPTPGPGVAFGDSQQIMSRLRANGFEEIDLLGLSRYRARLRDGGIWDLMVLRVDDDAMFLVEAYQALQRKLREQASWKHLVYLNDGCFEINAHYLPNGIVRMRIGEYRESQFSPESDEGVSLSLAEYVSMWNTIAGLLARSAQVA</sequence>
<dbReference type="RefSeq" id="WP_272000289.1">
    <property type="nucleotide sequence ID" value="NZ_JAQNDN010000013.1"/>
</dbReference>